<dbReference type="KEGG" id="btab:109036441"/>
<evidence type="ECO:0008006" key="3">
    <source>
        <dbReference type="Google" id="ProtNLM"/>
    </source>
</evidence>
<protein>
    <recommendedName>
        <fullName evidence="3">N-acetyltransferase domain-containing protein</fullName>
    </recommendedName>
</protein>
<dbReference type="PANTHER" id="PTHR20905">
    <property type="entry name" value="N-ACETYLTRANSFERASE-RELATED"/>
    <property type="match status" value="1"/>
</dbReference>
<evidence type="ECO:0000313" key="1">
    <source>
        <dbReference type="EMBL" id="CAH0392322.1"/>
    </source>
</evidence>
<gene>
    <name evidence="1" type="ORF">BEMITA_LOCUS10851</name>
</gene>
<sequence length="241" mass="27147">MNHEDVSASMIKRVKLEASEEHPSLQYRIQIVDESLLDEAMTFMVKYFSNNNLGNSLVADLKDKKLENFEGTIWKEILSEGISLAAILEDDQGNRGRIICCYALGIVKEGDKFDLNSPERDIPKGFRCIIQTLEDVMSKADVFKAFDCDEYIDGCGLATATDFQRRGIAGEVMRACPEVCKLTGTPVCAAVFTAEASQKLAFKYGYKTLAELDLTTYRIDDRIIYPNPECPVIKFMAIRYF</sequence>
<dbReference type="Gene3D" id="3.40.630.30">
    <property type="match status" value="1"/>
</dbReference>
<keyword evidence="2" id="KW-1185">Reference proteome</keyword>
<proteinExistence type="predicted"/>
<dbReference type="SUPFAM" id="SSF55729">
    <property type="entry name" value="Acyl-CoA N-acyltransferases (Nat)"/>
    <property type="match status" value="1"/>
</dbReference>
<dbReference type="Proteomes" id="UP001152759">
    <property type="component" value="Chromosome 6"/>
</dbReference>
<dbReference type="InterPro" id="IPR016181">
    <property type="entry name" value="Acyl_CoA_acyltransferase"/>
</dbReference>
<dbReference type="EMBL" id="OU963867">
    <property type="protein sequence ID" value="CAH0392322.1"/>
    <property type="molecule type" value="Genomic_DNA"/>
</dbReference>
<organism evidence="1 2">
    <name type="scientific">Bemisia tabaci</name>
    <name type="common">Sweetpotato whitefly</name>
    <name type="synonym">Aleurodes tabaci</name>
    <dbReference type="NCBI Taxonomy" id="7038"/>
    <lineage>
        <taxon>Eukaryota</taxon>
        <taxon>Metazoa</taxon>
        <taxon>Ecdysozoa</taxon>
        <taxon>Arthropoda</taxon>
        <taxon>Hexapoda</taxon>
        <taxon>Insecta</taxon>
        <taxon>Pterygota</taxon>
        <taxon>Neoptera</taxon>
        <taxon>Paraneoptera</taxon>
        <taxon>Hemiptera</taxon>
        <taxon>Sternorrhyncha</taxon>
        <taxon>Aleyrodoidea</taxon>
        <taxon>Aleyrodidae</taxon>
        <taxon>Aleyrodinae</taxon>
        <taxon>Bemisia</taxon>
    </lineage>
</organism>
<dbReference type="GO" id="GO:0008080">
    <property type="term" value="F:N-acetyltransferase activity"/>
    <property type="evidence" value="ECO:0007669"/>
    <property type="project" value="TreeGrafter"/>
</dbReference>
<accession>A0A9P0AK01</accession>
<name>A0A9P0AK01_BEMTA</name>
<dbReference type="PANTHER" id="PTHR20905:SF32">
    <property type="entry name" value="ARYLALKYLAMINE N-ACETYLTRANSFERASE-LIKE 7, ISOFORM A"/>
    <property type="match status" value="1"/>
</dbReference>
<dbReference type="AlphaFoldDB" id="A0A9P0AK01"/>
<evidence type="ECO:0000313" key="2">
    <source>
        <dbReference type="Proteomes" id="UP001152759"/>
    </source>
</evidence>
<reference evidence="1" key="1">
    <citation type="submission" date="2021-12" db="EMBL/GenBank/DDBJ databases">
        <authorList>
            <person name="King R."/>
        </authorList>
    </citation>
    <scope>NUCLEOTIDE SEQUENCE</scope>
</reference>